<dbReference type="EMBL" id="LGRX02027406">
    <property type="protein sequence ID" value="KAK3249371.1"/>
    <property type="molecule type" value="Genomic_DNA"/>
</dbReference>
<dbReference type="PANTHER" id="PTHR46599:SF3">
    <property type="entry name" value="PIGGYBAC TRANSPOSABLE ELEMENT-DERIVED PROTEIN 4"/>
    <property type="match status" value="1"/>
</dbReference>
<dbReference type="PANTHER" id="PTHR46599">
    <property type="entry name" value="PIGGYBAC TRANSPOSABLE ELEMENT-DERIVED PROTEIN 4"/>
    <property type="match status" value="1"/>
</dbReference>
<protein>
    <recommendedName>
        <fullName evidence="2">PiggyBac transposable element-derived protein domain-containing protein</fullName>
    </recommendedName>
</protein>
<proteinExistence type="predicted"/>
<organism evidence="3 4">
    <name type="scientific">Cymbomonas tetramitiformis</name>
    <dbReference type="NCBI Taxonomy" id="36881"/>
    <lineage>
        <taxon>Eukaryota</taxon>
        <taxon>Viridiplantae</taxon>
        <taxon>Chlorophyta</taxon>
        <taxon>Pyramimonadophyceae</taxon>
        <taxon>Pyramimonadales</taxon>
        <taxon>Pyramimonadaceae</taxon>
        <taxon>Cymbomonas</taxon>
    </lineage>
</organism>
<comment type="caution">
    <text evidence="3">The sequence shown here is derived from an EMBL/GenBank/DDBJ whole genome shotgun (WGS) entry which is preliminary data.</text>
</comment>
<feature type="domain" description="PiggyBac transposable element-derived protein" evidence="2">
    <location>
        <begin position="210"/>
        <end position="550"/>
    </location>
</feature>
<dbReference type="AlphaFoldDB" id="A0AAE0C6J8"/>
<gene>
    <name evidence="3" type="ORF">CYMTET_41195</name>
</gene>
<accession>A0AAE0C6J8</accession>
<feature type="compositionally biased region" description="Basic and acidic residues" evidence="1">
    <location>
        <begin position="114"/>
        <end position="149"/>
    </location>
</feature>
<feature type="region of interest" description="Disordered" evidence="1">
    <location>
        <begin position="86"/>
        <end position="184"/>
    </location>
</feature>
<dbReference type="Proteomes" id="UP001190700">
    <property type="component" value="Unassembled WGS sequence"/>
</dbReference>
<evidence type="ECO:0000259" key="2">
    <source>
        <dbReference type="Pfam" id="PF13843"/>
    </source>
</evidence>
<reference evidence="3 4" key="1">
    <citation type="journal article" date="2015" name="Genome Biol. Evol.">
        <title>Comparative Genomics of a Bacterivorous Green Alga Reveals Evolutionary Causalities and Consequences of Phago-Mixotrophic Mode of Nutrition.</title>
        <authorList>
            <person name="Burns J.A."/>
            <person name="Paasch A."/>
            <person name="Narechania A."/>
            <person name="Kim E."/>
        </authorList>
    </citation>
    <scope>NUCLEOTIDE SEQUENCE [LARGE SCALE GENOMIC DNA]</scope>
    <source>
        <strain evidence="3 4">PLY_AMNH</strain>
    </source>
</reference>
<evidence type="ECO:0000313" key="3">
    <source>
        <dbReference type="EMBL" id="KAK3249371.1"/>
    </source>
</evidence>
<dbReference type="Pfam" id="PF13843">
    <property type="entry name" value="DDE_Tnp_1_7"/>
    <property type="match status" value="1"/>
</dbReference>
<evidence type="ECO:0000256" key="1">
    <source>
        <dbReference type="SAM" id="MobiDB-lite"/>
    </source>
</evidence>
<keyword evidence="4" id="KW-1185">Reference proteome</keyword>
<sequence length="578" mass="65547">MAAESSAGMAFADLLKRRVVTPGEVFPPIGKYAGRRFYGRIVKEYKKKGSTRKHVTIKYDDGDQIWVPCSTAERWLLPIGADEVSDGHVSDDLHDDSDSDESAGVHSDGEDAESSQKQDKLTPIKDRVSDENAEDKRARIDGGKRKEETAASIGSEFKENKRTEPRASSEFKHGRSSSLFHEPPDDFTPGLAKEFLRRKPKKVEDGMFYTFNKLLPPSYWRQLSRFSLAYAEHKCAGEDTNAAKAEKDRHPSYKGAGKQRPWNEKWVSPNGLLLFHALKLLMVLNKRGSHEDHFSNDPLLRSCVAEFCTLIPFEQTARFFCPYDVHSLISDPDWEGSDPHAKYRLIMDTLKEGIHLILCPPRTLSYDEGGKPWTGKGGHGITVHYNPNKPNQRMTMCFMFAAFGIPFAWEFYTGKNSNVYNERECNTPEERGFGTTIARILRLLRAVKGTGYYTYFDNLFTSLFLFYLLDKLYGCRAVGTHRANNNLPELSWGSEYTRGDTKWATSVYDDVPFTYVEYGDNKVVRFLTTMHSSPHSNPGTDEERPLSVQELQDLEDLEQLGSELEAVQIRPAEGQSAH</sequence>
<feature type="region of interest" description="Disordered" evidence="1">
    <location>
        <begin position="241"/>
        <end position="260"/>
    </location>
</feature>
<evidence type="ECO:0000313" key="4">
    <source>
        <dbReference type="Proteomes" id="UP001190700"/>
    </source>
</evidence>
<dbReference type="InterPro" id="IPR029526">
    <property type="entry name" value="PGBD"/>
</dbReference>
<name>A0AAE0C6J8_9CHLO</name>
<feature type="compositionally biased region" description="Basic and acidic residues" evidence="1">
    <location>
        <begin position="156"/>
        <end position="173"/>
    </location>
</feature>